<dbReference type="Gene3D" id="3.10.20.30">
    <property type="match status" value="1"/>
</dbReference>
<proteinExistence type="inferred from homology"/>
<evidence type="ECO:0000256" key="4">
    <source>
        <dbReference type="ARBA" id="ARBA00022723"/>
    </source>
</evidence>
<keyword evidence="2" id="KW-0813">Transport</keyword>
<name>A0A1D7UZT1_9LEPT</name>
<evidence type="ECO:0000256" key="2">
    <source>
        <dbReference type="ARBA" id="ARBA00022448"/>
    </source>
</evidence>
<evidence type="ECO:0000256" key="1">
    <source>
        <dbReference type="ARBA" id="ARBA00007874"/>
    </source>
</evidence>
<evidence type="ECO:0000259" key="9">
    <source>
        <dbReference type="PROSITE" id="PS51085"/>
    </source>
</evidence>
<dbReference type="KEGG" id="laj:A0128_15345"/>
<dbReference type="GO" id="GO:0046872">
    <property type="term" value="F:metal ion binding"/>
    <property type="evidence" value="ECO:0007669"/>
    <property type="project" value="UniProtKB-KW"/>
</dbReference>
<evidence type="ECO:0000256" key="7">
    <source>
        <dbReference type="ARBA" id="ARBA00023014"/>
    </source>
</evidence>
<dbReference type="Pfam" id="PF00111">
    <property type="entry name" value="Fer2"/>
    <property type="match status" value="1"/>
</dbReference>
<dbReference type="PROSITE" id="PS00197">
    <property type="entry name" value="2FE2S_FER_1"/>
    <property type="match status" value="1"/>
</dbReference>
<dbReference type="InterPro" id="IPR036010">
    <property type="entry name" value="2Fe-2S_ferredoxin-like_sf"/>
</dbReference>
<dbReference type="PROSITE" id="PS51085">
    <property type="entry name" value="2FE2S_FER_2"/>
    <property type="match status" value="1"/>
</dbReference>
<dbReference type="GO" id="GO:0051537">
    <property type="term" value="F:2 iron, 2 sulfur cluster binding"/>
    <property type="evidence" value="ECO:0007669"/>
    <property type="project" value="UniProtKB-KW"/>
</dbReference>
<evidence type="ECO:0000256" key="5">
    <source>
        <dbReference type="ARBA" id="ARBA00022982"/>
    </source>
</evidence>
<dbReference type="PANTHER" id="PTHR43112:SF3">
    <property type="entry name" value="FERREDOXIN-2, CHLOROPLASTIC"/>
    <property type="match status" value="1"/>
</dbReference>
<keyword evidence="5" id="KW-0249">Electron transport</keyword>
<dbReference type="CDD" id="cd00207">
    <property type="entry name" value="fer2"/>
    <property type="match status" value="1"/>
</dbReference>
<evidence type="ECO:0000313" key="11">
    <source>
        <dbReference type="Proteomes" id="UP000094197"/>
    </source>
</evidence>
<dbReference type="AlphaFoldDB" id="A0A1D7UZT1"/>
<comment type="similarity">
    <text evidence="1">Belongs to the 2Fe2S plant-type ferredoxin family.</text>
</comment>
<dbReference type="RefSeq" id="WP_069608308.1">
    <property type="nucleotide sequence ID" value="NZ_CP015217.1"/>
</dbReference>
<dbReference type="InterPro" id="IPR006058">
    <property type="entry name" value="2Fe2S_fd_BS"/>
</dbReference>
<keyword evidence="4" id="KW-0479">Metal-binding</keyword>
<reference evidence="10 11" key="1">
    <citation type="submission" date="2016-04" db="EMBL/GenBank/DDBJ databases">
        <title>Complete genome seqeunce of Leptospira alstonii serovar Room22.</title>
        <authorList>
            <person name="Nally J.E."/>
            <person name="Bayles D.O."/>
            <person name="Hurley D."/>
            <person name="Fanning S."/>
            <person name="McMahon B.J."/>
            <person name="Arent Z."/>
        </authorList>
    </citation>
    <scope>NUCLEOTIDE SEQUENCE [LARGE SCALE GENOMIC DNA]</scope>
    <source>
        <strain evidence="10 11">GWTS #1</strain>
    </source>
</reference>
<dbReference type="Proteomes" id="UP000094197">
    <property type="component" value="Chromosome 1"/>
</dbReference>
<evidence type="ECO:0000256" key="3">
    <source>
        <dbReference type="ARBA" id="ARBA00022714"/>
    </source>
</evidence>
<keyword evidence="6" id="KW-0408">Iron</keyword>
<organism evidence="10 11">
    <name type="scientific">Leptospira tipperaryensis</name>
    <dbReference type="NCBI Taxonomy" id="2564040"/>
    <lineage>
        <taxon>Bacteria</taxon>
        <taxon>Pseudomonadati</taxon>
        <taxon>Spirochaetota</taxon>
        <taxon>Spirochaetia</taxon>
        <taxon>Leptospirales</taxon>
        <taxon>Leptospiraceae</taxon>
        <taxon>Leptospira</taxon>
    </lineage>
</organism>
<keyword evidence="3" id="KW-0001">2Fe-2S</keyword>
<protein>
    <recommendedName>
        <fullName evidence="9">2Fe-2S ferredoxin-type domain-containing protein</fullName>
    </recommendedName>
</protein>
<dbReference type="PANTHER" id="PTHR43112">
    <property type="entry name" value="FERREDOXIN"/>
    <property type="match status" value="1"/>
</dbReference>
<gene>
    <name evidence="10" type="ORF">A0128_15345</name>
</gene>
<keyword evidence="7" id="KW-0411">Iron-sulfur</keyword>
<comment type="cofactor">
    <cofactor evidence="8">
        <name>[2Fe-2S] cluster</name>
        <dbReference type="ChEBI" id="CHEBI:190135"/>
    </cofactor>
</comment>
<dbReference type="InterPro" id="IPR012675">
    <property type="entry name" value="Beta-grasp_dom_sf"/>
</dbReference>
<evidence type="ECO:0000256" key="8">
    <source>
        <dbReference type="ARBA" id="ARBA00034078"/>
    </source>
</evidence>
<dbReference type="InterPro" id="IPR001041">
    <property type="entry name" value="2Fe-2S_ferredoxin-type"/>
</dbReference>
<keyword evidence="11" id="KW-1185">Reference proteome</keyword>
<feature type="domain" description="2Fe-2S ferredoxin-type" evidence="9">
    <location>
        <begin position="1"/>
        <end position="93"/>
    </location>
</feature>
<dbReference type="SUPFAM" id="SSF54292">
    <property type="entry name" value="2Fe-2S ferredoxin-like"/>
    <property type="match status" value="1"/>
</dbReference>
<evidence type="ECO:0000256" key="6">
    <source>
        <dbReference type="ARBA" id="ARBA00023004"/>
    </source>
</evidence>
<dbReference type="EMBL" id="CP015217">
    <property type="protein sequence ID" value="AOP35093.1"/>
    <property type="molecule type" value="Genomic_DNA"/>
</dbReference>
<evidence type="ECO:0000313" key="10">
    <source>
        <dbReference type="EMBL" id="AOP35093.1"/>
    </source>
</evidence>
<sequence length="94" mass="10612">MSFKIHFPDLNRSIETKEKETVLDSSLNAGIDLSYSCRFGRCGVCKILLLSGNVEHLSHGKFSLTEEEKEEGFILACRSIPLSDLILPWIKEKV</sequence>
<accession>A0A1D7UZT1</accession>